<evidence type="ECO:0000256" key="1">
    <source>
        <dbReference type="SAM" id="MobiDB-lite"/>
    </source>
</evidence>
<accession>A0AAV7R941</accession>
<name>A0AAV7R941_PLEWA</name>
<sequence>MFAIYRAPMRGVLLIHSSNNKRPRRFIRNRRWGELSTRTDSFPDRAFHSKTGARSDKQGRVHILSASEERESVRARASGRQENNSRIRLNLTEKISESGMT</sequence>
<feature type="compositionally biased region" description="Basic and acidic residues" evidence="1">
    <location>
        <begin position="41"/>
        <end position="59"/>
    </location>
</feature>
<evidence type="ECO:0000313" key="3">
    <source>
        <dbReference type="Proteomes" id="UP001066276"/>
    </source>
</evidence>
<organism evidence="2 3">
    <name type="scientific">Pleurodeles waltl</name>
    <name type="common">Iberian ribbed newt</name>
    <dbReference type="NCBI Taxonomy" id="8319"/>
    <lineage>
        <taxon>Eukaryota</taxon>
        <taxon>Metazoa</taxon>
        <taxon>Chordata</taxon>
        <taxon>Craniata</taxon>
        <taxon>Vertebrata</taxon>
        <taxon>Euteleostomi</taxon>
        <taxon>Amphibia</taxon>
        <taxon>Batrachia</taxon>
        <taxon>Caudata</taxon>
        <taxon>Salamandroidea</taxon>
        <taxon>Salamandridae</taxon>
        <taxon>Pleurodelinae</taxon>
        <taxon>Pleurodeles</taxon>
    </lineage>
</organism>
<gene>
    <name evidence="2" type="ORF">NDU88_002126</name>
</gene>
<feature type="region of interest" description="Disordered" evidence="1">
    <location>
        <begin position="38"/>
        <end position="101"/>
    </location>
</feature>
<reference evidence="2" key="1">
    <citation type="journal article" date="2022" name="bioRxiv">
        <title>Sequencing and chromosome-scale assembly of the giantPleurodeles waltlgenome.</title>
        <authorList>
            <person name="Brown T."/>
            <person name="Elewa A."/>
            <person name="Iarovenko S."/>
            <person name="Subramanian E."/>
            <person name="Araus A.J."/>
            <person name="Petzold A."/>
            <person name="Susuki M."/>
            <person name="Suzuki K.-i.T."/>
            <person name="Hayashi T."/>
            <person name="Toyoda A."/>
            <person name="Oliveira C."/>
            <person name="Osipova E."/>
            <person name="Leigh N.D."/>
            <person name="Simon A."/>
            <person name="Yun M.H."/>
        </authorList>
    </citation>
    <scope>NUCLEOTIDE SEQUENCE</scope>
    <source>
        <strain evidence="2">20211129_DDA</strain>
        <tissue evidence="2">Liver</tissue>
    </source>
</reference>
<comment type="caution">
    <text evidence="2">The sequence shown here is derived from an EMBL/GenBank/DDBJ whole genome shotgun (WGS) entry which is preliminary data.</text>
</comment>
<dbReference type="Proteomes" id="UP001066276">
    <property type="component" value="Chromosome 5"/>
</dbReference>
<evidence type="ECO:0000313" key="2">
    <source>
        <dbReference type="EMBL" id="KAJ1149316.1"/>
    </source>
</evidence>
<dbReference type="EMBL" id="JANPWB010000009">
    <property type="protein sequence ID" value="KAJ1149316.1"/>
    <property type="molecule type" value="Genomic_DNA"/>
</dbReference>
<keyword evidence="3" id="KW-1185">Reference proteome</keyword>
<proteinExistence type="predicted"/>
<dbReference type="AlphaFoldDB" id="A0AAV7R941"/>
<protein>
    <submittedName>
        <fullName evidence="2">Uncharacterized protein</fullName>
    </submittedName>
</protein>